<dbReference type="OrthoDB" id="10443078at2759"/>
<dbReference type="eggNOG" id="KOG1947">
    <property type="taxonomic scope" value="Eukaryota"/>
</dbReference>
<dbReference type="PANTHER" id="PTHR12904:SF23">
    <property type="entry name" value="PROTEIN ZER-1 HOMOLOG"/>
    <property type="match status" value="1"/>
</dbReference>
<dbReference type="Pfam" id="PF23598">
    <property type="entry name" value="LRR_14"/>
    <property type="match status" value="1"/>
</dbReference>
<evidence type="ECO:0000256" key="3">
    <source>
        <dbReference type="SAM" id="Phobius"/>
    </source>
</evidence>
<protein>
    <submittedName>
        <fullName evidence="5">RNI-like protein</fullName>
    </submittedName>
</protein>
<dbReference type="AlphaFoldDB" id="I0Z6A3"/>
<dbReference type="SMART" id="SM00367">
    <property type="entry name" value="LRR_CC"/>
    <property type="match status" value="4"/>
</dbReference>
<organism evidence="5 6">
    <name type="scientific">Coccomyxa subellipsoidea (strain C-169)</name>
    <name type="common">Green microalga</name>
    <dbReference type="NCBI Taxonomy" id="574566"/>
    <lineage>
        <taxon>Eukaryota</taxon>
        <taxon>Viridiplantae</taxon>
        <taxon>Chlorophyta</taxon>
        <taxon>core chlorophytes</taxon>
        <taxon>Trebouxiophyceae</taxon>
        <taxon>Trebouxiophyceae incertae sedis</taxon>
        <taxon>Coccomyxaceae</taxon>
        <taxon>Coccomyxa</taxon>
        <taxon>Coccomyxa subellipsoidea</taxon>
    </lineage>
</organism>
<keyword evidence="2" id="KW-0677">Repeat</keyword>
<evidence type="ECO:0000256" key="2">
    <source>
        <dbReference type="ARBA" id="ARBA00022737"/>
    </source>
</evidence>
<keyword evidence="3" id="KW-1133">Transmembrane helix</keyword>
<evidence type="ECO:0000313" key="6">
    <source>
        <dbReference type="Proteomes" id="UP000007264"/>
    </source>
</evidence>
<dbReference type="EMBL" id="AGSI01000003">
    <property type="protein sequence ID" value="EIE26172.1"/>
    <property type="molecule type" value="Genomic_DNA"/>
</dbReference>
<dbReference type="GO" id="GO:0005930">
    <property type="term" value="C:axoneme"/>
    <property type="evidence" value="ECO:0007669"/>
    <property type="project" value="UniProtKB-SubCell"/>
</dbReference>
<reference evidence="5 6" key="1">
    <citation type="journal article" date="2012" name="Genome Biol.">
        <title>The genome of the polar eukaryotic microalga coccomyxa subellipsoidea reveals traits of cold adaptation.</title>
        <authorList>
            <person name="Blanc G."/>
            <person name="Agarkova I."/>
            <person name="Grimwood J."/>
            <person name="Kuo A."/>
            <person name="Brueggeman A."/>
            <person name="Dunigan D."/>
            <person name="Gurnon J."/>
            <person name="Ladunga I."/>
            <person name="Lindquist E."/>
            <person name="Lucas S."/>
            <person name="Pangilinan J."/>
            <person name="Proschold T."/>
            <person name="Salamov A."/>
            <person name="Schmutz J."/>
            <person name="Weeks D."/>
            <person name="Yamada T."/>
            <person name="Claverie J.M."/>
            <person name="Grigoriev I."/>
            <person name="Van Etten J."/>
            <person name="Lomsadze A."/>
            <person name="Borodovsky M."/>
        </authorList>
    </citation>
    <scope>NUCLEOTIDE SEQUENCE [LARGE SCALE GENOMIC DNA]</scope>
    <source>
        <strain evidence="5 6">C-169</strain>
    </source>
</reference>
<dbReference type="Proteomes" id="UP000007264">
    <property type="component" value="Unassembled WGS sequence"/>
</dbReference>
<evidence type="ECO:0000259" key="4">
    <source>
        <dbReference type="Pfam" id="PF23598"/>
    </source>
</evidence>
<feature type="transmembrane region" description="Helical" evidence="3">
    <location>
        <begin position="595"/>
        <end position="619"/>
    </location>
</feature>
<dbReference type="GeneID" id="17044176"/>
<feature type="transmembrane region" description="Helical" evidence="3">
    <location>
        <begin position="569"/>
        <end position="589"/>
    </location>
</feature>
<gene>
    <name evidence="5" type="ORF">COCSUDRAFT_61161</name>
</gene>
<feature type="domain" description="Disease resistance R13L4/SHOC-2-like LRR" evidence="4">
    <location>
        <begin position="299"/>
        <end position="507"/>
    </location>
</feature>
<evidence type="ECO:0000313" key="5">
    <source>
        <dbReference type="EMBL" id="EIE26172.1"/>
    </source>
</evidence>
<dbReference type="Gene3D" id="3.80.10.10">
    <property type="entry name" value="Ribonuclease Inhibitor"/>
    <property type="match status" value="3"/>
</dbReference>
<dbReference type="InterPro" id="IPR051341">
    <property type="entry name" value="Zyg-11_UBL_adapter"/>
</dbReference>
<dbReference type="PANTHER" id="PTHR12904">
    <property type="match status" value="1"/>
</dbReference>
<keyword evidence="3" id="KW-0472">Membrane</keyword>
<name>I0Z6A3_COCSC</name>
<dbReference type="STRING" id="574566.I0Z6A3"/>
<comment type="caution">
    <text evidence="5">The sequence shown here is derived from an EMBL/GenBank/DDBJ whole genome shotgun (WGS) entry which is preliminary data.</text>
</comment>
<comment type="subcellular location">
    <subcellularLocation>
        <location evidence="1">Cytoplasm</location>
        <location evidence="1">Cytoskeleton</location>
        <location evidence="1">Cilium axoneme</location>
    </subcellularLocation>
</comment>
<dbReference type="InterPro" id="IPR032675">
    <property type="entry name" value="LRR_dom_sf"/>
</dbReference>
<accession>I0Z6A3</accession>
<keyword evidence="6" id="KW-1185">Reference proteome</keyword>
<evidence type="ECO:0000256" key="1">
    <source>
        <dbReference type="ARBA" id="ARBA00004430"/>
    </source>
</evidence>
<dbReference type="InterPro" id="IPR055414">
    <property type="entry name" value="LRR_R13L4/SHOC2-like"/>
</dbReference>
<dbReference type="SUPFAM" id="SSF52058">
    <property type="entry name" value="L domain-like"/>
    <property type="match status" value="1"/>
</dbReference>
<dbReference type="KEGG" id="csl:COCSUDRAFT_61161"/>
<dbReference type="InterPro" id="IPR006553">
    <property type="entry name" value="Leu-rich_rpt_Cys-con_subtyp"/>
</dbReference>
<sequence length="663" mass="72334">MNGFSDVSEEAFWVDPRCIGANTFRYQGKAPAPITQLEAACKDDLSLQDVPKVSALRGMRLLGCFGSKPSADIVVRHPRLFHWVLSISVLVKAHAASTDLLASFCYIVASRRPDGWEHMPHDILVAVVKAAGPGEARAMHLTCKAWHTAVRCGLTQLTPRPKLCCFEGVRCFFPRVTDLRLRRFLITERDAVLLGGLSRLQHLQFNAVAFDGRTLISKLSSLQGLRQLEMANVVGAYPAEGDAFLKSLTKLSSLRMRNDSATAKLPPMHCLSELRSLQELSLTEHLHLLLPGLTNLSALTDLRQLRLVKVGVTNGVLRCAGALTKLQSLHIPDAFRVTDTGLHHLSSLTGLTHLDFCSPSHRRDEDITNAGVAALSALTNLRSLNLAGHSEVTAEGLAFLADATALTCLDLSGLPLGPTGGVDFLASLTNLRSLCLQRTQLSNEHVQQLGSLTALTSLGLAWCAIDDEAAAALAPLTKLADLDVRYCPMTNAGLCQLSRAMPDLAIFAVEGCPATSIGIWRLLSRHRKLKLWLPEQDRMNRVMNVADALLLASVAPGQRRLRVAVFPEPSWPMTALVSTGVVSFFLAYFGVLLLFFMALFMFPIFMLGCIFVALCLAALGARYALRSIRSVWCHCDCAFSSFLLGQHNPPPPPQHHFLGNQHV</sequence>
<proteinExistence type="predicted"/>
<dbReference type="RefSeq" id="XP_005650716.1">
    <property type="nucleotide sequence ID" value="XM_005650659.1"/>
</dbReference>
<keyword evidence="3" id="KW-0812">Transmembrane</keyword>